<evidence type="ECO:0000256" key="3">
    <source>
        <dbReference type="ARBA" id="ARBA00023242"/>
    </source>
</evidence>
<dbReference type="PANTHER" id="PTHR12585">
    <property type="entry name" value="SCC1 / RAD21 FAMILY MEMBER"/>
    <property type="match status" value="1"/>
</dbReference>
<dbReference type="GO" id="GO:0030892">
    <property type="term" value="C:mitotic cohesin complex"/>
    <property type="evidence" value="ECO:0007669"/>
    <property type="project" value="TreeGrafter"/>
</dbReference>
<sequence>MFYSHEVLTSRKYGVATVWLVATLGSKSTLKRVSRKAILDVDVQKACETIIEPEAPMALRLQSNLLYGLARVYSQQCGYVLTDAEAAKNNMKDLFGPVEGSGLEPEGQHKGRADQLVLPDDPNFLLDLNLLPLDLDQGNLGLSAAANESQQYTLSPHSSQLSNHSRHMLPAIDIPGPSSSFQGGPVGGIGGSFSIRGDSGAGRRAPAMLDDDLGFVVDADGTMYFSDVPASQSAGMSDGVNVVLPGSAGSARNGPVNDAQEQDMLDRLDDDGFMPQLDDDLALGLDVQPFARRAEEGLLQHDTTSETAEAPARRRKKAASKILVADTTMELRNADLARWNTDYVANMRDAMRHKYAASAVTIAKENARIWVLGSTDVGLMGQSDVLVHGPLEIFHGAKLLEALTGRNFATGVDKRGRNAADEGDQGQRKRSRGLEPLSDEEGRREFGNDRGYVSMIEDEYTGVEQGRDAPTPLDDRQLSTLLPWNQSTGSRRPTGNFTSASLPGMGPIPSLSRRGSRLVSDSPLVGRGLPGGGLEDLQQGMYSDQAGGADDTMMTGLDHFELYGLAAQVDTQTAAQSQWQRVALDGESLNFLGFVQAAIEEADTARYAAVPGDEDDEVLAGTVEFETLLPLESNTRIVAAQAFLHVLALGTKNMLEVEQSEPFGPIYMRCGITV</sequence>
<evidence type="ECO:0000256" key="2">
    <source>
        <dbReference type="ARBA" id="ARBA00009870"/>
    </source>
</evidence>
<evidence type="ECO:0000259" key="5">
    <source>
        <dbReference type="Pfam" id="PF04824"/>
    </source>
</evidence>
<dbReference type="CDD" id="cd21789">
    <property type="entry name" value="Rad21_Rec8_M_SpRec8p-like"/>
    <property type="match status" value="1"/>
</dbReference>
<dbReference type="SUPFAM" id="SSF46785">
    <property type="entry name" value="Winged helix' DNA-binding domain"/>
    <property type="match status" value="1"/>
</dbReference>
<evidence type="ECO:0000259" key="6">
    <source>
        <dbReference type="Pfam" id="PF04825"/>
    </source>
</evidence>
<protein>
    <recommendedName>
        <fullName evidence="9">Rad21/Rec8-like protein N-terminal domain-containing protein</fullName>
    </recommendedName>
</protein>
<dbReference type="GO" id="GO:0007064">
    <property type="term" value="P:mitotic sister chromatid cohesion"/>
    <property type="evidence" value="ECO:0007669"/>
    <property type="project" value="TreeGrafter"/>
</dbReference>
<evidence type="ECO:0000256" key="1">
    <source>
        <dbReference type="ARBA" id="ARBA00004123"/>
    </source>
</evidence>
<dbReference type="InterPro" id="IPR036390">
    <property type="entry name" value="WH_DNA-bd_sf"/>
</dbReference>
<dbReference type="AlphaFoldDB" id="A0AAN7TTJ5"/>
<feature type="region of interest" description="Disordered" evidence="4">
    <location>
        <begin position="413"/>
        <end position="451"/>
    </location>
</feature>
<evidence type="ECO:0008006" key="9">
    <source>
        <dbReference type="Google" id="ProtNLM"/>
    </source>
</evidence>
<dbReference type="InterPro" id="IPR006910">
    <property type="entry name" value="Rad21_Rec8_N"/>
</dbReference>
<feature type="domain" description="Rad21/Rec8-like protein N-terminal" evidence="6">
    <location>
        <begin position="1"/>
        <end position="108"/>
    </location>
</feature>
<evidence type="ECO:0000256" key="4">
    <source>
        <dbReference type="SAM" id="MobiDB-lite"/>
    </source>
</evidence>
<comment type="caution">
    <text evidence="7">The sequence shown here is derived from an EMBL/GenBank/DDBJ whole genome shotgun (WGS) entry which is preliminary data.</text>
</comment>
<dbReference type="InterPro" id="IPR039781">
    <property type="entry name" value="Rad21/Rec8-like"/>
</dbReference>
<dbReference type="Proteomes" id="UP001310890">
    <property type="component" value="Unassembled WGS sequence"/>
</dbReference>
<dbReference type="EMBL" id="JAVRRL010000014">
    <property type="protein sequence ID" value="KAK5115079.1"/>
    <property type="molecule type" value="Genomic_DNA"/>
</dbReference>
<feature type="compositionally biased region" description="Polar residues" evidence="4">
    <location>
        <begin position="482"/>
        <end position="501"/>
    </location>
</feature>
<reference evidence="7" key="1">
    <citation type="submission" date="2023-08" db="EMBL/GenBank/DDBJ databases">
        <title>Black Yeasts Isolated from many extreme environments.</title>
        <authorList>
            <person name="Coleine C."/>
            <person name="Stajich J.E."/>
            <person name="Selbmann L."/>
        </authorList>
    </citation>
    <scope>NUCLEOTIDE SEQUENCE</scope>
    <source>
        <strain evidence="7">CCFEE 5401</strain>
    </source>
</reference>
<evidence type="ECO:0000313" key="7">
    <source>
        <dbReference type="EMBL" id="KAK5115079.1"/>
    </source>
</evidence>
<dbReference type="Pfam" id="PF04824">
    <property type="entry name" value="Rad21_Rec8"/>
    <property type="match status" value="1"/>
</dbReference>
<name>A0AAN7TTJ5_9PEZI</name>
<feature type="domain" description="Rad21/Rec8-like protein C-terminal eukaryotic" evidence="5">
    <location>
        <begin position="627"/>
        <end position="669"/>
    </location>
</feature>
<dbReference type="GO" id="GO:0003682">
    <property type="term" value="F:chromatin binding"/>
    <property type="evidence" value="ECO:0007669"/>
    <property type="project" value="TreeGrafter"/>
</dbReference>
<dbReference type="GO" id="GO:0005634">
    <property type="term" value="C:nucleus"/>
    <property type="evidence" value="ECO:0007669"/>
    <property type="project" value="UniProtKB-SubCell"/>
</dbReference>
<comment type="subcellular location">
    <subcellularLocation>
        <location evidence="1">Nucleus</location>
    </subcellularLocation>
</comment>
<dbReference type="PANTHER" id="PTHR12585:SF70">
    <property type="entry name" value="RAD21_REC8 N TERMINAL DOMAIN PROTEIN (AFU_ORTHOLOGUE AFUA_6G02900)"/>
    <property type="match status" value="1"/>
</dbReference>
<evidence type="ECO:0000313" key="8">
    <source>
        <dbReference type="Proteomes" id="UP001310890"/>
    </source>
</evidence>
<dbReference type="InterPro" id="IPR023093">
    <property type="entry name" value="ScpA-like_C"/>
</dbReference>
<accession>A0AAN7TTJ5</accession>
<dbReference type="Gene3D" id="1.10.10.580">
    <property type="entry name" value="Structural maintenance of chromosome 1. Chain E"/>
    <property type="match status" value="1"/>
</dbReference>
<comment type="similarity">
    <text evidence="2">Belongs to the rad21 family.</text>
</comment>
<keyword evidence="3" id="KW-0539">Nucleus</keyword>
<proteinExistence type="inferred from homology"/>
<dbReference type="Pfam" id="PF04825">
    <property type="entry name" value="Rad21_Rec8_N"/>
    <property type="match status" value="1"/>
</dbReference>
<organism evidence="7 8">
    <name type="scientific">Meristemomyces frigidus</name>
    <dbReference type="NCBI Taxonomy" id="1508187"/>
    <lineage>
        <taxon>Eukaryota</taxon>
        <taxon>Fungi</taxon>
        <taxon>Dikarya</taxon>
        <taxon>Ascomycota</taxon>
        <taxon>Pezizomycotina</taxon>
        <taxon>Dothideomycetes</taxon>
        <taxon>Dothideomycetidae</taxon>
        <taxon>Mycosphaerellales</taxon>
        <taxon>Teratosphaeriaceae</taxon>
        <taxon>Meristemomyces</taxon>
    </lineage>
</organism>
<gene>
    <name evidence="7" type="ORF">LTR62_001776</name>
</gene>
<dbReference type="InterPro" id="IPR006909">
    <property type="entry name" value="Rad21/Rec8_C_eu"/>
</dbReference>
<feature type="region of interest" description="Disordered" evidence="4">
    <location>
        <begin position="482"/>
        <end position="517"/>
    </location>
</feature>